<name>T1GTZ4_MEGSC</name>
<dbReference type="AlphaFoldDB" id="T1GTZ4"/>
<dbReference type="GO" id="GO:0005737">
    <property type="term" value="C:cytoplasm"/>
    <property type="evidence" value="ECO:0007669"/>
    <property type="project" value="TreeGrafter"/>
</dbReference>
<sequence length="195" mass="21995">MTVQFLFHPINGNDDQLYERLKDIGDKINKHGNFISPVFESLRSSVKELVFGPSHIGILLEDGRAYRVQYSINSDRLEFNKTTDSTSKRPLVTVPPPFVPEELISQAEVVLQGKSRNLIIRELQRTNLDVNLAVNNLLSRDDEDGDDAEDNGDNYVPEDLISLLDNGFHADNSVIIDPTDGLFSEEIFSNYSSIR</sequence>
<proteinExistence type="predicted"/>
<reference evidence="3" key="1">
    <citation type="submission" date="2013-02" db="EMBL/GenBank/DDBJ databases">
        <authorList>
            <person name="Hughes D."/>
        </authorList>
    </citation>
    <scope>NUCLEOTIDE SEQUENCE</scope>
    <source>
        <strain>Durham</strain>
        <strain evidence="3">NC isolate 2 -- Noor lab</strain>
    </source>
</reference>
<dbReference type="InterPro" id="IPR024725">
    <property type="entry name" value="UBR5_UBA"/>
</dbReference>
<organism evidence="2 3">
    <name type="scientific">Megaselia scalaris</name>
    <name type="common">Humpbacked fly</name>
    <name type="synonym">Phora scalaris</name>
    <dbReference type="NCBI Taxonomy" id="36166"/>
    <lineage>
        <taxon>Eukaryota</taxon>
        <taxon>Metazoa</taxon>
        <taxon>Ecdysozoa</taxon>
        <taxon>Arthropoda</taxon>
        <taxon>Hexapoda</taxon>
        <taxon>Insecta</taxon>
        <taxon>Pterygota</taxon>
        <taxon>Neoptera</taxon>
        <taxon>Endopterygota</taxon>
        <taxon>Diptera</taxon>
        <taxon>Brachycera</taxon>
        <taxon>Muscomorpha</taxon>
        <taxon>Platypezoidea</taxon>
        <taxon>Phoridae</taxon>
        <taxon>Megaseliini</taxon>
        <taxon>Megaselia</taxon>
    </lineage>
</organism>
<dbReference type="CDD" id="cd14423">
    <property type="entry name" value="CUE_UBR5"/>
    <property type="match status" value="1"/>
</dbReference>
<dbReference type="GO" id="GO:0043130">
    <property type="term" value="F:ubiquitin binding"/>
    <property type="evidence" value="ECO:0007669"/>
    <property type="project" value="InterPro"/>
</dbReference>
<keyword evidence="3" id="KW-1185">Reference proteome</keyword>
<dbReference type="PANTHER" id="PTHR46276:SF1">
    <property type="entry name" value="E3 UBIQUITIN-PROTEIN LIGASE UBR5"/>
    <property type="match status" value="1"/>
</dbReference>
<dbReference type="PANTHER" id="PTHR46276">
    <property type="entry name" value="E3 UBIQUITIN-PROTEIN LIGASE UBR5"/>
    <property type="match status" value="1"/>
</dbReference>
<dbReference type="Pfam" id="PF11547">
    <property type="entry name" value="E3_UbLigase_EDD"/>
    <property type="match status" value="1"/>
</dbReference>
<evidence type="ECO:0000313" key="3">
    <source>
        <dbReference type="Proteomes" id="UP000015102"/>
    </source>
</evidence>
<dbReference type="EMBL" id="CAQQ02061276">
    <property type="status" value="NOT_ANNOTATED_CDS"/>
    <property type="molecule type" value="Genomic_DNA"/>
</dbReference>
<dbReference type="GO" id="GO:0090263">
    <property type="term" value="P:positive regulation of canonical Wnt signaling pathway"/>
    <property type="evidence" value="ECO:0007669"/>
    <property type="project" value="TreeGrafter"/>
</dbReference>
<feature type="domain" description="E3 ubiquitin-protein ligase UBR5 ubiquitin-associated" evidence="1">
    <location>
        <begin position="94"/>
        <end position="144"/>
    </location>
</feature>
<reference evidence="2" key="2">
    <citation type="submission" date="2015-06" db="UniProtKB">
        <authorList>
            <consortium name="EnsemblMetazoa"/>
        </authorList>
    </citation>
    <scope>IDENTIFICATION</scope>
</reference>
<protein>
    <recommendedName>
        <fullName evidence="1">E3 ubiquitin-protein ligase UBR5 ubiquitin-associated domain-containing protein</fullName>
    </recommendedName>
</protein>
<dbReference type="GO" id="GO:0000209">
    <property type="term" value="P:protein polyubiquitination"/>
    <property type="evidence" value="ECO:0007669"/>
    <property type="project" value="TreeGrafter"/>
</dbReference>
<dbReference type="FunFam" id="1.10.8.10:FF:000009">
    <property type="entry name" value="Putative E3 ubiquitin-protein ligase UBR5"/>
    <property type="match status" value="1"/>
</dbReference>
<dbReference type="GO" id="GO:0034450">
    <property type="term" value="F:ubiquitin-ubiquitin ligase activity"/>
    <property type="evidence" value="ECO:0007669"/>
    <property type="project" value="TreeGrafter"/>
</dbReference>
<dbReference type="Proteomes" id="UP000015102">
    <property type="component" value="Unassembled WGS sequence"/>
</dbReference>
<dbReference type="STRING" id="36166.T1GTZ4"/>
<accession>T1GTZ4</accession>
<dbReference type="GO" id="GO:0005634">
    <property type="term" value="C:nucleus"/>
    <property type="evidence" value="ECO:0007669"/>
    <property type="project" value="TreeGrafter"/>
</dbReference>
<dbReference type="EMBL" id="CAQQ02061275">
    <property type="status" value="NOT_ANNOTATED_CDS"/>
    <property type="molecule type" value="Genomic_DNA"/>
</dbReference>
<evidence type="ECO:0000259" key="1">
    <source>
        <dbReference type="Pfam" id="PF11547"/>
    </source>
</evidence>
<dbReference type="Gene3D" id="1.10.8.10">
    <property type="entry name" value="DNA helicase RuvA subunit, C-terminal domain"/>
    <property type="match status" value="1"/>
</dbReference>
<dbReference type="OMA" id="INGNDDQ"/>
<dbReference type="EnsemblMetazoa" id="MESCA007193-RA">
    <property type="protein sequence ID" value="MESCA007193-PA"/>
    <property type="gene ID" value="MESCA007193"/>
</dbReference>
<evidence type="ECO:0000313" key="2">
    <source>
        <dbReference type="EnsemblMetazoa" id="MESCA007193-PA"/>
    </source>
</evidence>
<dbReference type="HOGENOM" id="CLU_1399484_0_0_1"/>